<gene>
    <name evidence="3" type="ORF">B0T14DRAFT_426521</name>
</gene>
<feature type="region of interest" description="Disordered" evidence="1">
    <location>
        <begin position="1"/>
        <end position="45"/>
    </location>
</feature>
<reference evidence="3" key="1">
    <citation type="submission" date="2023-06" db="EMBL/GenBank/DDBJ databases">
        <title>Genome-scale phylogeny and comparative genomics of the fungal order Sordariales.</title>
        <authorList>
            <consortium name="Lawrence Berkeley National Laboratory"/>
            <person name="Hensen N."/>
            <person name="Bonometti L."/>
            <person name="Westerberg I."/>
            <person name="Brannstrom I.O."/>
            <person name="Guillou S."/>
            <person name="Cros-Aarteil S."/>
            <person name="Calhoun S."/>
            <person name="Haridas S."/>
            <person name="Kuo A."/>
            <person name="Mondo S."/>
            <person name="Pangilinan J."/>
            <person name="Riley R."/>
            <person name="Labutti K."/>
            <person name="Andreopoulos B."/>
            <person name="Lipzen A."/>
            <person name="Chen C."/>
            <person name="Yanf M."/>
            <person name="Daum C."/>
            <person name="Ng V."/>
            <person name="Clum A."/>
            <person name="Steindorff A."/>
            <person name="Ohm R."/>
            <person name="Martin F."/>
            <person name="Silar P."/>
            <person name="Natvig D."/>
            <person name="Lalanne C."/>
            <person name="Gautier V."/>
            <person name="Ament-Velasquez S.L."/>
            <person name="Kruys A."/>
            <person name="Hutchinson M.I."/>
            <person name="Powell A.J."/>
            <person name="Barry K."/>
            <person name="Miller A.N."/>
            <person name="Grigoriev I.V."/>
            <person name="Debuchy R."/>
            <person name="Gladieux P."/>
            <person name="Thoren M.H."/>
            <person name="Johannesson H."/>
        </authorList>
    </citation>
    <scope>NUCLEOTIDE SEQUENCE</scope>
    <source>
        <strain evidence="3">CBS 606.72</strain>
    </source>
</reference>
<dbReference type="InterPro" id="IPR026533">
    <property type="entry name" value="NTPase/PRRC1"/>
</dbReference>
<keyword evidence="4" id="KW-1185">Reference proteome</keyword>
<feature type="domain" description="Non-canonical purine NTP phosphatase/PRRC1" evidence="2">
    <location>
        <begin position="55"/>
        <end position="174"/>
    </location>
</feature>
<organism evidence="3 4">
    <name type="scientific">Immersiella caudata</name>
    <dbReference type="NCBI Taxonomy" id="314043"/>
    <lineage>
        <taxon>Eukaryota</taxon>
        <taxon>Fungi</taxon>
        <taxon>Dikarya</taxon>
        <taxon>Ascomycota</taxon>
        <taxon>Pezizomycotina</taxon>
        <taxon>Sordariomycetes</taxon>
        <taxon>Sordariomycetidae</taxon>
        <taxon>Sordariales</taxon>
        <taxon>Lasiosphaeriaceae</taxon>
        <taxon>Immersiella</taxon>
    </lineage>
</organism>
<dbReference type="EMBL" id="JAULSU010000003">
    <property type="protein sequence ID" value="KAK0622374.1"/>
    <property type="molecule type" value="Genomic_DNA"/>
</dbReference>
<proteinExistence type="predicted"/>
<evidence type="ECO:0000313" key="4">
    <source>
        <dbReference type="Proteomes" id="UP001175000"/>
    </source>
</evidence>
<dbReference type="AlphaFoldDB" id="A0AA39WVH5"/>
<dbReference type="SUPFAM" id="SSF52972">
    <property type="entry name" value="ITPase-like"/>
    <property type="match status" value="1"/>
</dbReference>
<accession>A0AA39WVH5</accession>
<dbReference type="Proteomes" id="UP001175000">
    <property type="component" value="Unassembled WGS sequence"/>
</dbReference>
<sequence>MTDLTTPTLTKPIQALQNTEKVIPKPSPNPPTSIRPISHPTFRPHGTNTLVLIPTANRHKTRILTQAFERQKPHSVQLHVLVLPAESNVGEQPYDEAGIEGARNRIENALQALDERVLAEKGVGRVMVASIENFIQRPGAAGEDPVDYGLVMVYNATKRTVVWDVSRGVTVPRGYYEVARGFGTEGGIHGTVTVGEVIAANVEGVDRADWHVAVAGVSRYELLEEAVYGIEMPW</sequence>
<feature type="compositionally biased region" description="Polar residues" evidence="1">
    <location>
        <begin position="1"/>
        <end position="20"/>
    </location>
</feature>
<dbReference type="Gene3D" id="3.90.950.10">
    <property type="match status" value="1"/>
</dbReference>
<name>A0AA39WVH5_9PEZI</name>
<comment type="caution">
    <text evidence="3">The sequence shown here is derived from an EMBL/GenBank/DDBJ whole genome shotgun (WGS) entry which is preliminary data.</text>
</comment>
<evidence type="ECO:0000259" key="2">
    <source>
        <dbReference type="Pfam" id="PF01931"/>
    </source>
</evidence>
<evidence type="ECO:0000313" key="3">
    <source>
        <dbReference type="EMBL" id="KAK0622374.1"/>
    </source>
</evidence>
<dbReference type="InterPro" id="IPR029001">
    <property type="entry name" value="ITPase-like_fam"/>
</dbReference>
<evidence type="ECO:0000256" key="1">
    <source>
        <dbReference type="SAM" id="MobiDB-lite"/>
    </source>
</evidence>
<protein>
    <recommendedName>
        <fullName evidence="2">Non-canonical purine NTP phosphatase/PRRC1 domain-containing protein</fullName>
    </recommendedName>
</protein>
<dbReference type="Pfam" id="PF01931">
    <property type="entry name" value="NTPase_I-T"/>
    <property type="match status" value="1"/>
</dbReference>